<feature type="domain" description="C2 tensin-type" evidence="7">
    <location>
        <begin position="187"/>
        <end position="325"/>
    </location>
</feature>
<dbReference type="InterPro" id="IPR014020">
    <property type="entry name" value="Tensin_C2-dom"/>
</dbReference>
<dbReference type="CDD" id="cd14497">
    <property type="entry name" value="PTP_PTEN-like"/>
    <property type="match status" value="1"/>
</dbReference>
<dbReference type="InterPro" id="IPR003595">
    <property type="entry name" value="Tyr_Pase_cat"/>
</dbReference>
<dbReference type="PANTHER" id="PTHR12305">
    <property type="entry name" value="PHOSPHATASE WITH HOMOLOGY TO TENSIN"/>
    <property type="match status" value="1"/>
</dbReference>
<reference evidence="9" key="1">
    <citation type="journal article" date="2006" name="PLoS Biol.">
        <title>Macronuclear genome sequence of the ciliate Tetrahymena thermophila, a model eukaryote.</title>
        <authorList>
            <person name="Eisen J.A."/>
            <person name="Coyne R.S."/>
            <person name="Wu M."/>
            <person name="Wu D."/>
            <person name="Thiagarajan M."/>
            <person name="Wortman J.R."/>
            <person name="Badger J.H."/>
            <person name="Ren Q."/>
            <person name="Amedeo P."/>
            <person name="Jones K.M."/>
            <person name="Tallon L.J."/>
            <person name="Delcher A.L."/>
            <person name="Salzberg S.L."/>
            <person name="Silva J.C."/>
            <person name="Haas B.J."/>
            <person name="Majoros W.H."/>
            <person name="Farzad M."/>
            <person name="Carlton J.M."/>
            <person name="Smith R.K. Jr."/>
            <person name="Garg J."/>
            <person name="Pearlman R.E."/>
            <person name="Karrer K.M."/>
            <person name="Sun L."/>
            <person name="Manning G."/>
            <person name="Elde N.C."/>
            <person name="Turkewitz A.P."/>
            <person name="Asai D.J."/>
            <person name="Wilkes D.E."/>
            <person name="Wang Y."/>
            <person name="Cai H."/>
            <person name="Collins K."/>
            <person name="Stewart B.A."/>
            <person name="Lee S.R."/>
            <person name="Wilamowska K."/>
            <person name="Weinberg Z."/>
            <person name="Ruzzo W.L."/>
            <person name="Wloga D."/>
            <person name="Gaertig J."/>
            <person name="Frankel J."/>
            <person name="Tsao C.-C."/>
            <person name="Gorovsky M.A."/>
            <person name="Keeling P.J."/>
            <person name="Waller R.F."/>
            <person name="Patron N.J."/>
            <person name="Cherry J.M."/>
            <person name="Stover N.A."/>
            <person name="Krieger C.J."/>
            <person name="del Toro C."/>
            <person name="Ryder H.F."/>
            <person name="Williamson S.C."/>
            <person name="Barbeau R.A."/>
            <person name="Hamilton E.P."/>
            <person name="Orias E."/>
        </authorList>
    </citation>
    <scope>NUCLEOTIDE SEQUENCE [LARGE SCALE GENOMIC DNA]</scope>
    <source>
        <strain evidence="9">SB210</strain>
    </source>
</reference>
<dbReference type="STRING" id="312017.Q22KG5"/>
<evidence type="ECO:0000259" key="5">
    <source>
        <dbReference type="PROSITE" id="PS50056"/>
    </source>
</evidence>
<dbReference type="SMART" id="SM00404">
    <property type="entry name" value="PTPc_motif"/>
    <property type="match status" value="1"/>
</dbReference>
<dbReference type="Proteomes" id="UP000009168">
    <property type="component" value="Unassembled WGS sequence"/>
</dbReference>
<dbReference type="HOGENOM" id="CLU_020105_5_3_1"/>
<dbReference type="AlphaFoldDB" id="Q22KG5"/>
<dbReference type="InParanoid" id="Q22KG5"/>
<dbReference type="PROSITE" id="PS50056">
    <property type="entry name" value="TYR_PHOSPHATASE_2"/>
    <property type="match status" value="1"/>
</dbReference>
<dbReference type="eggNOG" id="KOG2283">
    <property type="taxonomic scope" value="Eukaryota"/>
</dbReference>
<gene>
    <name evidence="8" type="ORF">TTHERM_00313160</name>
</gene>
<dbReference type="InterPro" id="IPR016130">
    <property type="entry name" value="Tyr_Pase_AS"/>
</dbReference>
<dbReference type="Gene3D" id="3.90.190.10">
    <property type="entry name" value="Protein tyrosine phosphatase superfamily"/>
    <property type="match status" value="1"/>
</dbReference>
<comment type="subcellular location">
    <subcellularLocation>
        <location evidence="1">Cell projection</location>
    </subcellularLocation>
</comment>
<sequence length="451" mass="53231">MNYIREIVSGKKKRMKDAGYNLDLSYICPRIIGMSFPAEGLEITFRNNIKDVVQFIKERHGNDFHIYNLSGRSYQKEKFNGQVSDFPWEDHHSPPINILFMMCKHIDDFLSNKLANVVFVHCLAGKGRTGTAICCYLIYSGRFQTAEDALTYYAKKRFQVGGGVTQPSQKRYVKYFEQIIKGPPITPVLKYITSLTLVGIPIFSKHSCRPYIEIYNVKENKLQLIYTDKKSHSEQKKFTDLGNKELNIIKLQILTPFVVIGDVLIRVIHNGKFKNIFMFRFAFNTAFIPEDNTLTFELKELDPDKVVKDQRFPDYFYCEVKFTDYCKCKNTTLFDNKCKDCLKFMPEVKNQWDTIHEIMDEYKQHSIHESKIILFGDPEFDDQNEVLYSIKNPQILPEDFQYQDDEDDFDCDDMEYENQLGKITEKHEKEDEDHHEQYNKQHRDTFFKHTM</sequence>
<dbReference type="GO" id="GO:0016314">
    <property type="term" value="F:phosphatidylinositol-3,4,5-trisphosphate 3-phosphatase activity"/>
    <property type="evidence" value="ECO:0007669"/>
    <property type="project" value="TreeGrafter"/>
</dbReference>
<dbReference type="PROSITE" id="PS51182">
    <property type="entry name" value="C2_TENSIN"/>
    <property type="match status" value="1"/>
</dbReference>
<evidence type="ECO:0000256" key="3">
    <source>
        <dbReference type="ARBA" id="ARBA00022801"/>
    </source>
</evidence>
<dbReference type="Pfam" id="PF22785">
    <property type="entry name" value="Tc-R-P"/>
    <property type="match status" value="1"/>
</dbReference>
<evidence type="ECO:0000313" key="8">
    <source>
        <dbReference type="EMBL" id="EAR85834.3"/>
    </source>
</evidence>
<dbReference type="InterPro" id="IPR035892">
    <property type="entry name" value="C2_domain_sf"/>
</dbReference>
<dbReference type="InterPro" id="IPR029021">
    <property type="entry name" value="Prot-tyrosine_phosphatase-like"/>
</dbReference>
<dbReference type="EMBL" id="GG662498">
    <property type="protein sequence ID" value="EAR85834.3"/>
    <property type="molecule type" value="Genomic_DNA"/>
</dbReference>
<protein>
    <submittedName>
        <fullName evidence="8">Phosphatidylinositol-3,4,5-trisphosphate 3-phosphatase</fullName>
    </submittedName>
</protein>
<dbReference type="GO" id="GO:0042995">
    <property type="term" value="C:cell projection"/>
    <property type="evidence" value="ECO:0007669"/>
    <property type="project" value="UniProtKB-SubCell"/>
</dbReference>
<organism evidence="8 9">
    <name type="scientific">Tetrahymena thermophila (strain SB210)</name>
    <dbReference type="NCBI Taxonomy" id="312017"/>
    <lineage>
        <taxon>Eukaryota</taxon>
        <taxon>Sar</taxon>
        <taxon>Alveolata</taxon>
        <taxon>Ciliophora</taxon>
        <taxon>Intramacronucleata</taxon>
        <taxon>Oligohymenophorea</taxon>
        <taxon>Hymenostomatida</taxon>
        <taxon>Tetrahymenina</taxon>
        <taxon>Tetrahymenidae</taxon>
        <taxon>Tetrahymena</taxon>
    </lineage>
</organism>
<dbReference type="GO" id="GO:0005829">
    <property type="term" value="C:cytosol"/>
    <property type="evidence" value="ECO:0007669"/>
    <property type="project" value="TreeGrafter"/>
</dbReference>
<dbReference type="SUPFAM" id="SSF52799">
    <property type="entry name" value="(Phosphotyrosine protein) phosphatases II"/>
    <property type="match status" value="1"/>
</dbReference>
<name>Q22KG5_TETTS</name>
<evidence type="ECO:0000313" key="9">
    <source>
        <dbReference type="Proteomes" id="UP000009168"/>
    </source>
</evidence>
<dbReference type="PROSITE" id="PS51181">
    <property type="entry name" value="PPASE_TENSIN"/>
    <property type="match status" value="1"/>
</dbReference>
<evidence type="ECO:0000259" key="7">
    <source>
        <dbReference type="PROSITE" id="PS51182"/>
    </source>
</evidence>
<keyword evidence="3" id="KW-0378">Hydrolase</keyword>
<dbReference type="RefSeq" id="XP_001033497.3">
    <property type="nucleotide sequence ID" value="XM_001033497.4"/>
</dbReference>
<keyword evidence="4" id="KW-0966">Cell projection</keyword>
<evidence type="ECO:0000259" key="6">
    <source>
        <dbReference type="PROSITE" id="PS51181"/>
    </source>
</evidence>
<dbReference type="SUPFAM" id="SSF49562">
    <property type="entry name" value="C2 domain (Calcium/lipid-binding domain, CaLB)"/>
    <property type="match status" value="1"/>
</dbReference>
<dbReference type="GeneID" id="7825299"/>
<comment type="similarity">
    <text evidence="2">Belongs to the PTEN phosphatase protein family.</text>
</comment>
<accession>Q22KG5</accession>
<dbReference type="OrthoDB" id="16692at2759"/>
<dbReference type="InterPro" id="IPR000387">
    <property type="entry name" value="Tyr_Pase_dom"/>
</dbReference>
<dbReference type="Pfam" id="PF10409">
    <property type="entry name" value="PTEN_C2"/>
    <property type="match status" value="1"/>
</dbReference>
<evidence type="ECO:0000256" key="1">
    <source>
        <dbReference type="ARBA" id="ARBA00004316"/>
    </source>
</evidence>
<dbReference type="SMART" id="SM01326">
    <property type="entry name" value="PTEN_C2"/>
    <property type="match status" value="1"/>
</dbReference>
<dbReference type="PANTHER" id="PTHR12305:SF60">
    <property type="entry name" value="PHOSPHATIDYLINOSITOL 3,4,5-TRISPHOSPHATE 3-PHOSPHATASE TPTE2-RELATED"/>
    <property type="match status" value="1"/>
</dbReference>
<dbReference type="Gene3D" id="2.60.40.1110">
    <property type="match status" value="1"/>
</dbReference>
<evidence type="ECO:0000256" key="4">
    <source>
        <dbReference type="ARBA" id="ARBA00023273"/>
    </source>
</evidence>
<dbReference type="InterPro" id="IPR029023">
    <property type="entry name" value="Tensin_phosphatase"/>
</dbReference>
<evidence type="ECO:0000256" key="2">
    <source>
        <dbReference type="ARBA" id="ARBA00007881"/>
    </source>
</evidence>
<feature type="domain" description="Phosphatase tensin-type" evidence="6">
    <location>
        <begin position="13"/>
        <end position="183"/>
    </location>
</feature>
<dbReference type="InterPro" id="IPR051281">
    <property type="entry name" value="Dual-spec_lipid-protein_phosph"/>
</dbReference>
<dbReference type="KEGG" id="tet:TTHERM_00313160"/>
<feature type="domain" description="Tyrosine specific protein phosphatases" evidence="5">
    <location>
        <begin position="118"/>
        <end position="171"/>
    </location>
</feature>
<dbReference type="PROSITE" id="PS00383">
    <property type="entry name" value="TYR_PHOSPHATASE_1"/>
    <property type="match status" value="1"/>
</dbReference>
<keyword evidence="9" id="KW-1185">Reference proteome</keyword>
<proteinExistence type="inferred from homology"/>